<dbReference type="PANTHER" id="PTHR11773">
    <property type="entry name" value="GLYCINE DEHYDROGENASE, DECARBOXYLATING"/>
    <property type="match status" value="1"/>
</dbReference>
<feature type="domain" description="Glycine cleavage system P-protein N-terminal" evidence="10">
    <location>
        <begin position="518"/>
        <end position="784"/>
    </location>
</feature>
<dbReference type="NCBIfam" id="TIGR00461">
    <property type="entry name" value="gcvP"/>
    <property type="match status" value="1"/>
</dbReference>
<dbReference type="InterPro" id="IPR015422">
    <property type="entry name" value="PyrdxlP-dep_Trfase_small"/>
</dbReference>
<comment type="cofactor">
    <cofactor evidence="1 8">
        <name>pyridoxal 5'-phosphate</name>
        <dbReference type="ChEBI" id="CHEBI:597326"/>
    </cofactor>
</comment>
<name>A0ABT2H2P7_9MICO</name>
<dbReference type="InterPro" id="IPR049315">
    <property type="entry name" value="GDC-P_N"/>
</dbReference>
<proteinExistence type="inferred from homology"/>
<feature type="domain" description="Glycine dehydrogenase C-terminal" evidence="11">
    <location>
        <begin position="832"/>
        <end position="953"/>
    </location>
</feature>
<comment type="catalytic activity">
    <reaction evidence="7 8">
        <text>N(6)-[(R)-lipoyl]-L-lysyl-[glycine-cleavage complex H protein] + glycine + H(+) = N(6)-[(R)-S(8)-aminomethyldihydrolipoyl]-L-lysyl-[glycine-cleavage complex H protein] + CO2</text>
        <dbReference type="Rhea" id="RHEA:24304"/>
        <dbReference type="Rhea" id="RHEA-COMP:10494"/>
        <dbReference type="Rhea" id="RHEA-COMP:10495"/>
        <dbReference type="ChEBI" id="CHEBI:15378"/>
        <dbReference type="ChEBI" id="CHEBI:16526"/>
        <dbReference type="ChEBI" id="CHEBI:57305"/>
        <dbReference type="ChEBI" id="CHEBI:83099"/>
        <dbReference type="ChEBI" id="CHEBI:83143"/>
        <dbReference type="EC" id="1.4.4.2"/>
    </reaction>
</comment>
<evidence type="ECO:0000256" key="8">
    <source>
        <dbReference type="HAMAP-Rule" id="MF_00711"/>
    </source>
</evidence>
<dbReference type="GO" id="GO:0004375">
    <property type="term" value="F:glycine dehydrogenase (decarboxylating) activity"/>
    <property type="evidence" value="ECO:0007669"/>
    <property type="project" value="UniProtKB-EC"/>
</dbReference>
<evidence type="ECO:0000256" key="6">
    <source>
        <dbReference type="ARBA" id="ARBA00023002"/>
    </source>
</evidence>
<evidence type="ECO:0000259" key="10">
    <source>
        <dbReference type="Pfam" id="PF02347"/>
    </source>
</evidence>
<evidence type="ECO:0000256" key="9">
    <source>
        <dbReference type="SAM" id="MobiDB-lite"/>
    </source>
</evidence>
<accession>A0ABT2H2P7</accession>
<dbReference type="CDD" id="cd00613">
    <property type="entry name" value="GDC-P"/>
    <property type="match status" value="1"/>
</dbReference>
<organism evidence="12 13">
    <name type="scientific">Herbiconiux daphne</name>
    <dbReference type="NCBI Taxonomy" id="2970914"/>
    <lineage>
        <taxon>Bacteria</taxon>
        <taxon>Bacillati</taxon>
        <taxon>Actinomycetota</taxon>
        <taxon>Actinomycetes</taxon>
        <taxon>Micrococcales</taxon>
        <taxon>Microbacteriaceae</taxon>
        <taxon>Herbiconiux</taxon>
    </lineage>
</organism>
<dbReference type="Gene3D" id="3.90.1150.10">
    <property type="entry name" value="Aspartate Aminotransferase, domain 1"/>
    <property type="match status" value="2"/>
</dbReference>
<dbReference type="InterPro" id="IPR015421">
    <property type="entry name" value="PyrdxlP-dep_Trfase_major"/>
</dbReference>
<dbReference type="Pfam" id="PF21478">
    <property type="entry name" value="GcvP2_C"/>
    <property type="match status" value="1"/>
</dbReference>
<keyword evidence="5 8" id="KW-0663">Pyridoxal phosphate</keyword>
<feature type="compositionally biased region" description="Low complexity" evidence="9">
    <location>
        <begin position="25"/>
        <end position="37"/>
    </location>
</feature>
<sequence length="1011" mass="107294">MTTESLQTTAPLPGGDQTGTAHTDAPQSAHAASPASAPASLSATSAFSGRHIGTDATAQARMLEAVGYASITELMSAAVPRAIQFDQSLADSLVPPAATEREAVDELRALASTNRVSKSYLGLGYYDTITPAVIKRNVLENPSWYTAYTPYQPEISQGRLEALINFQTMVSDLTGLATANASMLDESTAAVEGMLLARRASKSTSPRFLVDADALPQTKSLLRARAEAVGIEIVELVLDSVDHPANGEHPLAGATSEGAFGVFVQYPGASGRVWNPSDVIEIVHQAGGIAVVGADLLALTLITSPGELGADVAIGNSQRFGVPMGFGGPHAGYMSVRAGLERQLPGRLVGVSVDAAGHPAYRLSLQAREQHIRREKATSNICTAQVLLAVMAGMYAVYHGPEGLRAIAAGVNRSARSIAAQLSAAGYEIVHADYFDTIQVRVPERAQRLAEHAHSRGILLHVVDADTVSIAVDETTTDIDLLALAVVFDAEQRTDAAATAEGEPSIPEHLVRTSDYLTHPVFNTHRSETSMMRYLKRLADYDYALDRGMIPLGSCTMKLNAASEMEAVTWREFAGIHPFAPKSDVGGYLELIGQLERWLADVTGYDSVSLQPNAGSQGELAGLLAIRGFHRANGDAERTVCLIPSSAHGTNAASAVLAGMKVVVVACDDLGNVDLDDLRSKIEQHAADLAALMITYPSTHGVYEHEVTEICRLVHEAGGQVYVDGANLNALLGFARFGDFGGDVSHLNLHKTFCIPHGGGGPGVGPVAAKAHLAPFLPGHMFAQGDEHLLVDGSTVVHGGGPVSAAPYGSPSILPISWAYVRMMGMKGLTDATAAAVLAANYVAARLAPYYPVLYTGENGLVAHECILDLRAITQASGVPVDDVAKRLVDYGFHAPTMSFPVAGTLMVEPTESEDIGEIDRFIEAMIEIKREIDAVAAGEWPADDNPLRNAPHTAQAVIEGEWAHAYDRETAVYPVRSLVRGKYWPPVRRIDQAYGDRNLVCACPPPEAFE</sequence>
<evidence type="ECO:0000256" key="5">
    <source>
        <dbReference type="ARBA" id="ARBA00022898"/>
    </source>
</evidence>
<evidence type="ECO:0000313" key="12">
    <source>
        <dbReference type="EMBL" id="MCS5734219.1"/>
    </source>
</evidence>
<dbReference type="SUPFAM" id="SSF53383">
    <property type="entry name" value="PLP-dependent transferases"/>
    <property type="match status" value="2"/>
</dbReference>
<dbReference type="InterPro" id="IPR049316">
    <property type="entry name" value="GDC-P_C"/>
</dbReference>
<feature type="compositionally biased region" description="Polar residues" evidence="9">
    <location>
        <begin position="1"/>
        <end position="10"/>
    </location>
</feature>
<dbReference type="EMBL" id="JANLCJ010000003">
    <property type="protein sequence ID" value="MCS5734219.1"/>
    <property type="molecule type" value="Genomic_DNA"/>
</dbReference>
<comment type="subunit">
    <text evidence="4 8">The glycine cleavage system is composed of four proteins: P, T, L and H.</text>
</comment>
<dbReference type="HAMAP" id="MF_00711">
    <property type="entry name" value="GcvP"/>
    <property type="match status" value="1"/>
</dbReference>
<dbReference type="EC" id="1.4.4.2" evidence="8"/>
<dbReference type="InterPro" id="IPR020581">
    <property type="entry name" value="GDC_P"/>
</dbReference>
<dbReference type="PANTHER" id="PTHR11773:SF1">
    <property type="entry name" value="GLYCINE DEHYDROGENASE (DECARBOXYLATING), MITOCHONDRIAL"/>
    <property type="match status" value="1"/>
</dbReference>
<keyword evidence="6 8" id="KW-0560">Oxidoreductase</keyword>
<dbReference type="Proteomes" id="UP001165586">
    <property type="component" value="Unassembled WGS sequence"/>
</dbReference>
<dbReference type="InterPro" id="IPR003437">
    <property type="entry name" value="GcvP"/>
</dbReference>
<reference evidence="12" key="1">
    <citation type="submission" date="2022-08" db="EMBL/GenBank/DDBJ databases">
        <authorList>
            <person name="Deng Y."/>
            <person name="Han X.-F."/>
            <person name="Zhang Y.-Q."/>
        </authorList>
    </citation>
    <scope>NUCLEOTIDE SEQUENCE</scope>
    <source>
        <strain evidence="12">CPCC 203386</strain>
    </source>
</reference>
<dbReference type="InterPro" id="IPR015424">
    <property type="entry name" value="PyrdxlP-dep_Trfase"/>
</dbReference>
<comment type="function">
    <text evidence="2 8">The glycine cleavage system catalyzes the degradation of glycine. The P protein binds the alpha-amino group of glycine through its pyridoxal phosphate cofactor; CO(2) is released and the remaining methylamine moiety is then transferred to the lipoamide cofactor of the H protein.</text>
</comment>
<comment type="similarity">
    <text evidence="3 8">Belongs to the GcvP family.</text>
</comment>
<evidence type="ECO:0000256" key="4">
    <source>
        <dbReference type="ARBA" id="ARBA00011690"/>
    </source>
</evidence>
<dbReference type="Gene3D" id="3.40.640.10">
    <property type="entry name" value="Type I PLP-dependent aspartate aminotransferase-like (Major domain)"/>
    <property type="match status" value="2"/>
</dbReference>
<dbReference type="NCBIfam" id="NF003346">
    <property type="entry name" value="PRK04366.1"/>
    <property type="match status" value="1"/>
</dbReference>
<feature type="domain" description="Glycine cleavage system P-protein N-terminal" evidence="10">
    <location>
        <begin position="50"/>
        <end position="487"/>
    </location>
</feature>
<evidence type="ECO:0000256" key="1">
    <source>
        <dbReference type="ARBA" id="ARBA00001933"/>
    </source>
</evidence>
<evidence type="ECO:0000256" key="2">
    <source>
        <dbReference type="ARBA" id="ARBA00003788"/>
    </source>
</evidence>
<evidence type="ECO:0000313" key="13">
    <source>
        <dbReference type="Proteomes" id="UP001165586"/>
    </source>
</evidence>
<protein>
    <recommendedName>
        <fullName evidence="8">Glycine dehydrogenase (decarboxylating)</fullName>
        <ecNumber evidence="8">1.4.4.2</ecNumber>
    </recommendedName>
    <alternativeName>
        <fullName evidence="8">Glycine cleavage system P-protein</fullName>
    </alternativeName>
    <alternativeName>
        <fullName evidence="8">Glycine decarboxylase</fullName>
    </alternativeName>
    <alternativeName>
        <fullName evidence="8">Glycine dehydrogenase (aminomethyl-transferring)</fullName>
    </alternativeName>
</protein>
<evidence type="ECO:0000256" key="3">
    <source>
        <dbReference type="ARBA" id="ARBA00010756"/>
    </source>
</evidence>
<dbReference type="Pfam" id="PF02347">
    <property type="entry name" value="GDC-P"/>
    <property type="match status" value="2"/>
</dbReference>
<feature type="region of interest" description="Disordered" evidence="9">
    <location>
        <begin position="1"/>
        <end position="37"/>
    </location>
</feature>
<evidence type="ECO:0000259" key="11">
    <source>
        <dbReference type="Pfam" id="PF21478"/>
    </source>
</evidence>
<evidence type="ECO:0000256" key="7">
    <source>
        <dbReference type="ARBA" id="ARBA00049026"/>
    </source>
</evidence>
<keyword evidence="13" id="KW-1185">Reference proteome</keyword>
<feature type="modified residue" description="N6-(pyridoxal phosphate)lysine" evidence="8">
    <location>
        <position position="751"/>
    </location>
</feature>
<comment type="caution">
    <text evidence="12">The sequence shown here is derived from an EMBL/GenBank/DDBJ whole genome shotgun (WGS) entry which is preliminary data.</text>
</comment>
<gene>
    <name evidence="8 12" type="primary">gcvP</name>
    <name evidence="12" type="ORF">N1032_10775</name>
</gene>